<dbReference type="PANTHER" id="PTHR38110:SF1">
    <property type="entry name" value="THIOESTERASE DOMAIN-CONTAINING PROTEIN"/>
    <property type="match status" value="1"/>
</dbReference>
<proteinExistence type="predicted"/>
<evidence type="ECO:0000313" key="4">
    <source>
        <dbReference type="Proteomes" id="UP000265955"/>
    </source>
</evidence>
<evidence type="ECO:0000313" key="3">
    <source>
        <dbReference type="EMBL" id="RJF95964.1"/>
    </source>
</evidence>
<dbReference type="InterPro" id="IPR049450">
    <property type="entry name" value="ACOT8-like_C"/>
</dbReference>
<organism evidence="3 4">
    <name type="scientific">Noviherbaspirillum saxi</name>
    <dbReference type="NCBI Taxonomy" id="2320863"/>
    <lineage>
        <taxon>Bacteria</taxon>
        <taxon>Pseudomonadati</taxon>
        <taxon>Pseudomonadota</taxon>
        <taxon>Betaproteobacteria</taxon>
        <taxon>Burkholderiales</taxon>
        <taxon>Oxalobacteraceae</taxon>
        <taxon>Noviherbaspirillum</taxon>
    </lineage>
</organism>
<dbReference type="InterPro" id="IPR042171">
    <property type="entry name" value="Acyl-CoA_hotdog"/>
</dbReference>
<dbReference type="InterPro" id="IPR029069">
    <property type="entry name" value="HotDog_dom_sf"/>
</dbReference>
<dbReference type="OrthoDB" id="4370297at2"/>
<dbReference type="SUPFAM" id="SSF54637">
    <property type="entry name" value="Thioesterase/thiol ester dehydrase-isomerase"/>
    <property type="match status" value="2"/>
</dbReference>
<dbReference type="AlphaFoldDB" id="A0A3A3FLC0"/>
<feature type="domain" description="Acyl-CoA thioesterase-like C-terminal" evidence="2">
    <location>
        <begin position="136"/>
        <end position="269"/>
    </location>
</feature>
<dbReference type="Pfam" id="PF13622">
    <property type="entry name" value="4HBT_3"/>
    <property type="match status" value="1"/>
</dbReference>
<sequence length="272" mass="29450">MDMPKPSKHVFDAAIALAKRDDDTYTGHTSPAYGNMVGPFGGVIGATLLNAVMSHPALLGDPLSLTVHYAAPIADGDFTVHAKAVRTNRSTQHWFIELIQADEVAAFGTAVTAVRRDTWSATDANFPEVPPADGIKPAPAIPRAAWTSCYDMRFIDGGLDTPDTDGYPSQSRLWIRDEPPRPLDFLSLSAISDAFFPRIFVRRRTWVPIGTVALTTYFHADAAQLSAQGSSSLLGIARGLHFGKGFFDQSAEVWSADGALLAATHQVVYYKE</sequence>
<dbReference type="Gene3D" id="2.40.160.210">
    <property type="entry name" value="Acyl-CoA thioesterase, double hotdog domain"/>
    <property type="match status" value="1"/>
</dbReference>
<gene>
    <name evidence="3" type="ORF">D3871_21675</name>
</gene>
<dbReference type="PANTHER" id="PTHR38110">
    <property type="entry name" value="CHROMOSOME 23, WHOLE GENOME SHOTGUN SEQUENCE"/>
    <property type="match status" value="1"/>
</dbReference>
<dbReference type="InterPro" id="IPR049449">
    <property type="entry name" value="TesB_ACOT8-like_N"/>
</dbReference>
<accession>A0A3A3FLC0</accession>
<name>A0A3A3FLC0_9BURK</name>
<dbReference type="EMBL" id="QYUO01000002">
    <property type="protein sequence ID" value="RJF95964.1"/>
    <property type="molecule type" value="Genomic_DNA"/>
</dbReference>
<evidence type="ECO:0000259" key="1">
    <source>
        <dbReference type="Pfam" id="PF13622"/>
    </source>
</evidence>
<reference evidence="4" key="1">
    <citation type="submission" date="2018-09" db="EMBL/GenBank/DDBJ databases">
        <authorList>
            <person name="Zhu H."/>
        </authorList>
    </citation>
    <scope>NUCLEOTIDE SEQUENCE [LARGE SCALE GENOMIC DNA]</scope>
    <source>
        <strain evidence="4">K1R23-30</strain>
    </source>
</reference>
<keyword evidence="4" id="KW-1185">Reference proteome</keyword>
<dbReference type="Proteomes" id="UP000265955">
    <property type="component" value="Unassembled WGS sequence"/>
</dbReference>
<comment type="caution">
    <text evidence="3">The sequence shown here is derived from an EMBL/GenBank/DDBJ whole genome shotgun (WGS) entry which is preliminary data.</text>
</comment>
<feature type="domain" description="Acyl-CoA thioesterase-like N-terminal HotDog" evidence="1">
    <location>
        <begin position="35"/>
        <end position="111"/>
    </location>
</feature>
<evidence type="ECO:0000259" key="2">
    <source>
        <dbReference type="Pfam" id="PF20789"/>
    </source>
</evidence>
<dbReference type="InterPro" id="IPR052389">
    <property type="entry name" value="Sec_Metab_Biosynth-Assoc"/>
</dbReference>
<protein>
    <submittedName>
        <fullName evidence="3">Thioesterase family protein</fullName>
    </submittedName>
</protein>
<dbReference type="Pfam" id="PF20789">
    <property type="entry name" value="4HBT_3C"/>
    <property type="match status" value="1"/>
</dbReference>